<protein>
    <recommendedName>
        <fullName evidence="2">C2 domain-containing protein</fullName>
    </recommendedName>
</protein>
<dbReference type="InterPro" id="IPR057815">
    <property type="entry name" value="C2CD5_C"/>
</dbReference>
<proteinExistence type="predicted"/>
<dbReference type="PANTHER" id="PTHR37412">
    <property type="entry name" value="C2 DOMAIN-CONTAINING PROTEIN 5"/>
    <property type="match status" value="1"/>
</dbReference>
<organism evidence="3 4">
    <name type="scientific">Monosiga brevicollis</name>
    <name type="common">Choanoflagellate</name>
    <dbReference type="NCBI Taxonomy" id="81824"/>
    <lineage>
        <taxon>Eukaryota</taxon>
        <taxon>Choanoflagellata</taxon>
        <taxon>Craspedida</taxon>
        <taxon>Salpingoecidae</taxon>
        <taxon>Monosiga</taxon>
    </lineage>
</organism>
<evidence type="ECO:0000256" key="1">
    <source>
        <dbReference type="SAM" id="MobiDB-lite"/>
    </source>
</evidence>
<dbReference type="AlphaFoldDB" id="A9UPP1"/>
<sequence>MAPRDFPSWTRPLRQQTPTSRQDERGTWAWLSPAARRIAPTHNTHAGAQVKLGKDKEAKTPVVKKSLNPQFDHDFRFEVNDEQLQDEVLLINVWDHDYMSQDDAIGQVLLDLKPLLKQDVSQLSGAYPIYDTLHGIRGSLSLTVKRELFRDHHKFRDTSVGVQFFTTMDVPSCYRLLAVHGFVEELMVNDDPEFHWIDRFRATRTSNQARQDVFARLSGELQRRIGVKVQERGANAVVGYRQAFDLEGETGLVARGIGTVVLVTLQDIPRLGSPHLHVRGTSPTLDVPKSLSMDTGKGPANFEPTQIVTATNATGPPALLSGVVTARAIKLLNRLDNPDDTDARDAWWDELRKEVRSHVRELGYTAAIGYSEVTTICNSLCMLTASGTAAVVNLDMSAGPAMLDLDATADASLLSTRRPRALSQSDGAVPSSAPPELSRRFVVPPPDLPPCVLYHIPRECANKPFVGQQAGCSICKHPESSVPELLFCTVDPPGDVPVLGLATMVQARVCRARKRTSSSAESAAELGEAVPFLEYALHQQLYNKLKLRALNAVFNLRVQVTIGETQLVAVATGTAMHLACLPSPPDLKFERNAQRQANSTLEQRLTAKAQEHRARIEALKNQDLFAEFATTELDEEDSALMGALQEDSKRNVLVEIDDDIDADKIAALAETELPEGVFLGSTESLPGLREHANLKPDRLIDTFTMINRAKLSSSQHSMTSEFSTLFRKALQIISFKYRSHRPLLVSNLRWDVAMPETSDVQVVVTASIFTLRPLRESRTQTQSLSDDELELTLNSHGNQLGSARSVWVTQLNEIPDCQTLQHLGPVIIYLIKETTNLKADGGIGQFVQHFIREVLAVARAEVAGRGGNAFVGYRIKDLDILDNQSKNQGQCLIALQGDALLVDEEGGTELMRAVEIAEEEELLSPQQDPPLSGSRGGAEAVDSEFSISDLASPPRREESIV</sequence>
<feature type="region of interest" description="Disordered" evidence="1">
    <location>
        <begin position="1"/>
        <end position="26"/>
    </location>
</feature>
<dbReference type="InterPro" id="IPR056431">
    <property type="entry name" value="C2CD5_YbjQ-rel_dom"/>
</dbReference>
<dbReference type="OMA" id="TMFYLES"/>
<dbReference type="EMBL" id="CH991543">
    <property type="protein sequence ID" value="EDQ92905.1"/>
    <property type="molecule type" value="Genomic_DNA"/>
</dbReference>
<dbReference type="Pfam" id="PF23025">
    <property type="entry name" value="YbjQ_2"/>
    <property type="match status" value="3"/>
</dbReference>
<dbReference type="Gene3D" id="2.60.40.150">
    <property type="entry name" value="C2 domain"/>
    <property type="match status" value="1"/>
</dbReference>
<feature type="region of interest" description="Disordered" evidence="1">
    <location>
        <begin position="418"/>
        <end position="440"/>
    </location>
</feature>
<dbReference type="InterPro" id="IPR038983">
    <property type="entry name" value="C2CD5"/>
</dbReference>
<dbReference type="FunCoup" id="A9UPP1">
    <property type="interactions" value="1047"/>
</dbReference>
<dbReference type="Pfam" id="PF00168">
    <property type="entry name" value="C2"/>
    <property type="match status" value="1"/>
</dbReference>
<dbReference type="GO" id="GO:0005509">
    <property type="term" value="F:calcium ion binding"/>
    <property type="evidence" value="ECO:0000318"/>
    <property type="project" value="GO_Central"/>
</dbReference>
<dbReference type="SMART" id="SM00239">
    <property type="entry name" value="C2"/>
    <property type="match status" value="1"/>
</dbReference>
<accession>A9UPP1</accession>
<dbReference type="GO" id="GO:0005544">
    <property type="term" value="F:calcium-dependent phospholipid binding"/>
    <property type="evidence" value="ECO:0000318"/>
    <property type="project" value="GO_Central"/>
</dbReference>
<evidence type="ECO:0000313" key="3">
    <source>
        <dbReference type="EMBL" id="EDQ92905.1"/>
    </source>
</evidence>
<dbReference type="PROSITE" id="PS50004">
    <property type="entry name" value="C2"/>
    <property type="match status" value="1"/>
</dbReference>
<name>A9UPP1_MONBE</name>
<evidence type="ECO:0000313" key="4">
    <source>
        <dbReference type="Proteomes" id="UP000001357"/>
    </source>
</evidence>
<dbReference type="KEGG" id="mbr:MONBRDRAFT_22140"/>
<dbReference type="GO" id="GO:0090314">
    <property type="term" value="P:positive regulation of protein targeting to membrane"/>
    <property type="evidence" value="ECO:0000318"/>
    <property type="project" value="GO_Central"/>
</dbReference>
<keyword evidence="4" id="KW-1185">Reference proteome</keyword>
<dbReference type="SUPFAM" id="SSF49562">
    <property type="entry name" value="C2 domain (Calcium/lipid-binding domain, CaLB)"/>
    <property type="match status" value="1"/>
</dbReference>
<reference evidence="3 4" key="1">
    <citation type="journal article" date="2008" name="Nature">
        <title>The genome of the choanoflagellate Monosiga brevicollis and the origin of metazoans.</title>
        <authorList>
            <consortium name="JGI Sequencing"/>
            <person name="King N."/>
            <person name="Westbrook M.J."/>
            <person name="Young S.L."/>
            <person name="Kuo A."/>
            <person name="Abedin M."/>
            <person name="Chapman J."/>
            <person name="Fairclough S."/>
            <person name="Hellsten U."/>
            <person name="Isogai Y."/>
            <person name="Letunic I."/>
            <person name="Marr M."/>
            <person name="Pincus D."/>
            <person name="Putnam N."/>
            <person name="Rokas A."/>
            <person name="Wright K.J."/>
            <person name="Zuzow R."/>
            <person name="Dirks W."/>
            <person name="Good M."/>
            <person name="Goodstein D."/>
            <person name="Lemons D."/>
            <person name="Li W."/>
            <person name="Lyons J.B."/>
            <person name="Morris A."/>
            <person name="Nichols S."/>
            <person name="Richter D.J."/>
            <person name="Salamov A."/>
            <person name="Bork P."/>
            <person name="Lim W.A."/>
            <person name="Manning G."/>
            <person name="Miller W.T."/>
            <person name="McGinnis W."/>
            <person name="Shapiro H."/>
            <person name="Tjian R."/>
            <person name="Grigoriev I.V."/>
            <person name="Rokhsar D."/>
        </authorList>
    </citation>
    <scope>NUCLEOTIDE SEQUENCE [LARGE SCALE GENOMIC DNA]</scope>
    <source>
        <strain evidence="4">MX1 / ATCC 50154</strain>
    </source>
</reference>
<feature type="domain" description="C2" evidence="2">
    <location>
        <begin position="9"/>
        <end position="125"/>
    </location>
</feature>
<dbReference type="eggNOG" id="KOG1031">
    <property type="taxonomic scope" value="Eukaryota"/>
</dbReference>
<feature type="region of interest" description="Disordered" evidence="1">
    <location>
        <begin position="919"/>
        <end position="961"/>
    </location>
</feature>
<dbReference type="Proteomes" id="UP000001357">
    <property type="component" value="Unassembled WGS sequence"/>
</dbReference>
<gene>
    <name evidence="3" type="ORF">MONBRDRAFT_22140</name>
</gene>
<dbReference type="PANTHER" id="PTHR37412:SF2">
    <property type="entry name" value="C2 DOMAIN-CONTAINING PROTEIN 5"/>
    <property type="match status" value="1"/>
</dbReference>
<evidence type="ECO:0000259" key="2">
    <source>
        <dbReference type="PROSITE" id="PS50004"/>
    </source>
</evidence>
<dbReference type="GeneID" id="5888025"/>
<dbReference type="InParanoid" id="A9UPP1"/>
<dbReference type="Pfam" id="PF23128">
    <property type="entry name" value="YbjQ_4"/>
    <property type="match status" value="1"/>
</dbReference>
<dbReference type="GO" id="GO:0005886">
    <property type="term" value="C:plasma membrane"/>
    <property type="evidence" value="ECO:0000318"/>
    <property type="project" value="GO_Central"/>
</dbReference>
<dbReference type="InterPro" id="IPR056430">
    <property type="entry name" value="C2CD5_YbjQ-like_dom"/>
</dbReference>
<dbReference type="RefSeq" id="XP_001742667.1">
    <property type="nucleotide sequence ID" value="XM_001742615.1"/>
</dbReference>
<dbReference type="InterPro" id="IPR000008">
    <property type="entry name" value="C2_dom"/>
</dbReference>
<dbReference type="Pfam" id="PF23028">
    <property type="entry name" value="YbjQ_3"/>
    <property type="match status" value="1"/>
</dbReference>
<dbReference type="GO" id="GO:0031340">
    <property type="term" value="P:positive regulation of vesicle fusion"/>
    <property type="evidence" value="ECO:0000318"/>
    <property type="project" value="GO_Central"/>
</dbReference>
<dbReference type="InterPro" id="IPR035892">
    <property type="entry name" value="C2_domain_sf"/>
</dbReference>
<dbReference type="GO" id="GO:0072659">
    <property type="term" value="P:protein localization to plasma membrane"/>
    <property type="evidence" value="ECO:0000318"/>
    <property type="project" value="GO_Central"/>
</dbReference>
<dbReference type="GO" id="GO:0065002">
    <property type="term" value="P:intracellular protein transmembrane transport"/>
    <property type="evidence" value="ECO:0000318"/>
    <property type="project" value="GO_Central"/>
</dbReference>
<dbReference type="GO" id="GO:0010828">
    <property type="term" value="P:positive regulation of D-glucose transmembrane transport"/>
    <property type="evidence" value="ECO:0000318"/>
    <property type="project" value="GO_Central"/>
</dbReference>